<dbReference type="RefSeq" id="WP_109532626.1">
    <property type="nucleotide sequence ID" value="NZ_QEYD01000004.1"/>
</dbReference>
<dbReference type="InterPro" id="IPR004045">
    <property type="entry name" value="Glutathione_S-Trfase_N"/>
</dbReference>
<dbReference type="SUPFAM" id="SSF52833">
    <property type="entry name" value="Thioredoxin-like"/>
    <property type="match status" value="1"/>
</dbReference>
<evidence type="ECO:0000259" key="2">
    <source>
        <dbReference type="PROSITE" id="PS50405"/>
    </source>
</evidence>
<dbReference type="Gene3D" id="1.20.1050.10">
    <property type="match status" value="1"/>
</dbReference>
<dbReference type="SFLD" id="SFLDG00358">
    <property type="entry name" value="Main_(cytGST)"/>
    <property type="match status" value="1"/>
</dbReference>
<dbReference type="Pfam" id="PF13410">
    <property type="entry name" value="GST_C_2"/>
    <property type="match status" value="1"/>
</dbReference>
<dbReference type="InterPro" id="IPR010987">
    <property type="entry name" value="Glutathione-S-Trfase_C-like"/>
</dbReference>
<dbReference type="InterPro" id="IPR036249">
    <property type="entry name" value="Thioredoxin-like_sf"/>
</dbReference>
<comment type="caution">
    <text evidence="3">The sequence shown here is derived from an EMBL/GenBank/DDBJ whole genome shotgun (WGS) entry which is preliminary data.</text>
</comment>
<dbReference type="Pfam" id="PF13409">
    <property type="entry name" value="GST_N_2"/>
    <property type="match status" value="1"/>
</dbReference>
<feature type="domain" description="GST N-terminal" evidence="1">
    <location>
        <begin position="4"/>
        <end position="79"/>
    </location>
</feature>
<dbReference type="AlphaFoldDB" id="A0A2U2CCD6"/>
<dbReference type="PANTHER" id="PTHR44051">
    <property type="entry name" value="GLUTATHIONE S-TRANSFERASE-RELATED"/>
    <property type="match status" value="1"/>
</dbReference>
<dbReference type="Proteomes" id="UP000244940">
    <property type="component" value="Unassembled WGS sequence"/>
</dbReference>
<keyword evidence="4" id="KW-1185">Reference proteome</keyword>
<feature type="domain" description="GST C-terminal" evidence="2">
    <location>
        <begin position="83"/>
        <end position="200"/>
    </location>
</feature>
<name>A0A2U2CCD6_9RHOB</name>
<protein>
    <submittedName>
        <fullName evidence="3">Glutathione S-transferase</fullName>
    </submittedName>
</protein>
<dbReference type="GO" id="GO:0016740">
    <property type="term" value="F:transferase activity"/>
    <property type="evidence" value="ECO:0007669"/>
    <property type="project" value="UniProtKB-KW"/>
</dbReference>
<dbReference type="OrthoDB" id="9810080at2"/>
<dbReference type="PROSITE" id="PS50405">
    <property type="entry name" value="GST_CTER"/>
    <property type="match status" value="1"/>
</dbReference>
<dbReference type="CDD" id="cd03046">
    <property type="entry name" value="GST_N_GTT1_like"/>
    <property type="match status" value="1"/>
</dbReference>
<dbReference type="InterPro" id="IPR036282">
    <property type="entry name" value="Glutathione-S-Trfase_C_sf"/>
</dbReference>
<sequence length="200" mass="22576">MSTPNYTLIGAVSTRAARPVWMLEELGVPYEHLGVKPHSDDVVRHYPRGKVPVLLVEGEPITDSTAILSYLADAHDQFTARAGTLARARQDMLLQCALDEFDSVLWTSARHSFILPEDKRVPQVKDSLRWEFERNQASMARRMGDGPYLTGENFSIADIVLGHCLLWAKAAKFEITEPALVEYFDRISERPAYKATMAKR</sequence>
<dbReference type="PROSITE" id="PS50404">
    <property type="entry name" value="GST_NTER"/>
    <property type="match status" value="1"/>
</dbReference>
<evidence type="ECO:0000313" key="3">
    <source>
        <dbReference type="EMBL" id="PWE29512.1"/>
    </source>
</evidence>
<keyword evidence="3" id="KW-0808">Transferase</keyword>
<dbReference type="InterPro" id="IPR040079">
    <property type="entry name" value="Glutathione_S-Trfase"/>
</dbReference>
<gene>
    <name evidence="3" type="ORF">C4N9_07115</name>
</gene>
<evidence type="ECO:0000259" key="1">
    <source>
        <dbReference type="PROSITE" id="PS50404"/>
    </source>
</evidence>
<reference evidence="3 4" key="1">
    <citation type="submission" date="2018-05" db="EMBL/GenBank/DDBJ databases">
        <title>Pararhodobacter marina sp. nov., isolated from deep-sea water of the Indian Ocean.</title>
        <authorList>
            <person name="Lai Q.Sr."/>
            <person name="Liu X."/>
            <person name="Shao Z."/>
        </authorList>
    </citation>
    <scope>NUCLEOTIDE SEQUENCE [LARGE SCALE GENOMIC DNA]</scope>
    <source>
        <strain evidence="3 4">CIC4N-9</strain>
    </source>
</reference>
<dbReference type="PANTHER" id="PTHR44051:SF8">
    <property type="entry name" value="GLUTATHIONE S-TRANSFERASE GSTA"/>
    <property type="match status" value="1"/>
</dbReference>
<dbReference type="GeneID" id="94364653"/>
<evidence type="ECO:0000313" key="4">
    <source>
        <dbReference type="Proteomes" id="UP000244940"/>
    </source>
</evidence>
<proteinExistence type="predicted"/>
<dbReference type="EMBL" id="QEYD01000004">
    <property type="protein sequence ID" value="PWE29512.1"/>
    <property type="molecule type" value="Genomic_DNA"/>
</dbReference>
<dbReference type="SUPFAM" id="SSF47616">
    <property type="entry name" value="GST C-terminal domain-like"/>
    <property type="match status" value="1"/>
</dbReference>
<dbReference type="SFLD" id="SFLDS00019">
    <property type="entry name" value="Glutathione_Transferase_(cytos"/>
    <property type="match status" value="1"/>
</dbReference>
<accession>A0A2U2CCD6</accession>
<dbReference type="Gene3D" id="3.40.30.10">
    <property type="entry name" value="Glutaredoxin"/>
    <property type="match status" value="1"/>
</dbReference>
<organism evidence="3 4">
    <name type="scientific">Pararhodobacter marinus</name>
    <dbReference type="NCBI Taxonomy" id="2184063"/>
    <lineage>
        <taxon>Bacteria</taxon>
        <taxon>Pseudomonadati</taxon>
        <taxon>Pseudomonadota</taxon>
        <taxon>Alphaproteobacteria</taxon>
        <taxon>Rhodobacterales</taxon>
        <taxon>Paracoccaceae</taxon>
        <taxon>Pararhodobacter</taxon>
    </lineage>
</organism>